<evidence type="ECO:0000313" key="1">
    <source>
        <dbReference type="EMBL" id="KAI5658288.1"/>
    </source>
</evidence>
<sequence length="242" mass="27357">MMRMEVDMIFKVKNEGSLVDVSDMLTIDVIDDGLVYGLESIEGSADVTESEILDGPSACAENRDVNAINVNGESNGIISDSEDEGTDVDGMVFDSTASLKRAITEAAIKEGKEVKFSKNDLIRHKGIALKRLMFEAGKETRECDFVKVMEKTKVVDEAAYQWCQARNSVRWSRAFIKAHYKVDLLLNNLSEHFNGIEHILDAKELRILSMLEKIREFLMERVQKQIHALSIQETYFLPCNRS</sequence>
<protein>
    <submittedName>
        <fullName evidence="1">Uncharacterized protein</fullName>
    </submittedName>
</protein>
<name>A0ACC0ABI1_CATRO</name>
<proteinExistence type="predicted"/>
<dbReference type="Proteomes" id="UP001060085">
    <property type="component" value="Linkage Group LG06"/>
</dbReference>
<reference evidence="2" key="1">
    <citation type="journal article" date="2023" name="Nat. Plants">
        <title>Single-cell RNA sequencing provides a high-resolution roadmap for understanding the multicellular compartmentation of specialized metabolism.</title>
        <authorList>
            <person name="Sun S."/>
            <person name="Shen X."/>
            <person name="Li Y."/>
            <person name="Li Y."/>
            <person name="Wang S."/>
            <person name="Li R."/>
            <person name="Zhang H."/>
            <person name="Shen G."/>
            <person name="Guo B."/>
            <person name="Wei J."/>
            <person name="Xu J."/>
            <person name="St-Pierre B."/>
            <person name="Chen S."/>
            <person name="Sun C."/>
        </authorList>
    </citation>
    <scope>NUCLEOTIDE SEQUENCE [LARGE SCALE GENOMIC DNA]</scope>
</reference>
<organism evidence="1 2">
    <name type="scientific">Catharanthus roseus</name>
    <name type="common">Madagascar periwinkle</name>
    <name type="synonym">Vinca rosea</name>
    <dbReference type="NCBI Taxonomy" id="4058"/>
    <lineage>
        <taxon>Eukaryota</taxon>
        <taxon>Viridiplantae</taxon>
        <taxon>Streptophyta</taxon>
        <taxon>Embryophyta</taxon>
        <taxon>Tracheophyta</taxon>
        <taxon>Spermatophyta</taxon>
        <taxon>Magnoliopsida</taxon>
        <taxon>eudicotyledons</taxon>
        <taxon>Gunneridae</taxon>
        <taxon>Pentapetalae</taxon>
        <taxon>asterids</taxon>
        <taxon>lamiids</taxon>
        <taxon>Gentianales</taxon>
        <taxon>Apocynaceae</taxon>
        <taxon>Rauvolfioideae</taxon>
        <taxon>Vinceae</taxon>
        <taxon>Catharanthinae</taxon>
        <taxon>Catharanthus</taxon>
    </lineage>
</organism>
<dbReference type="EMBL" id="CM044706">
    <property type="protein sequence ID" value="KAI5658288.1"/>
    <property type="molecule type" value="Genomic_DNA"/>
</dbReference>
<accession>A0ACC0ABI1</accession>
<evidence type="ECO:0000313" key="2">
    <source>
        <dbReference type="Proteomes" id="UP001060085"/>
    </source>
</evidence>
<gene>
    <name evidence="1" type="ORF">M9H77_27081</name>
</gene>
<keyword evidence="2" id="KW-1185">Reference proteome</keyword>
<comment type="caution">
    <text evidence="1">The sequence shown here is derived from an EMBL/GenBank/DDBJ whole genome shotgun (WGS) entry which is preliminary data.</text>
</comment>